<comment type="caution">
    <text evidence="3">The sequence shown here is derived from an EMBL/GenBank/DDBJ whole genome shotgun (WGS) entry which is preliminary data.</text>
</comment>
<feature type="transmembrane region" description="Helical" evidence="2">
    <location>
        <begin position="144"/>
        <end position="165"/>
    </location>
</feature>
<accession>A0ABR1JQL1</accession>
<keyword evidence="2" id="KW-1133">Transmembrane helix</keyword>
<name>A0ABR1JQL1_9AGAR</name>
<protein>
    <submittedName>
        <fullName evidence="3">Uncharacterized protein</fullName>
    </submittedName>
</protein>
<feature type="transmembrane region" description="Helical" evidence="2">
    <location>
        <begin position="268"/>
        <end position="285"/>
    </location>
</feature>
<gene>
    <name evidence="3" type="ORF">VKT23_006261</name>
</gene>
<organism evidence="3 4">
    <name type="scientific">Marasmiellus scandens</name>
    <dbReference type="NCBI Taxonomy" id="2682957"/>
    <lineage>
        <taxon>Eukaryota</taxon>
        <taxon>Fungi</taxon>
        <taxon>Dikarya</taxon>
        <taxon>Basidiomycota</taxon>
        <taxon>Agaricomycotina</taxon>
        <taxon>Agaricomycetes</taxon>
        <taxon>Agaricomycetidae</taxon>
        <taxon>Agaricales</taxon>
        <taxon>Marasmiineae</taxon>
        <taxon>Omphalotaceae</taxon>
        <taxon>Marasmiellus</taxon>
    </lineage>
</organism>
<feature type="region of interest" description="Disordered" evidence="1">
    <location>
        <begin position="316"/>
        <end position="335"/>
    </location>
</feature>
<sequence>MATQAQTDIPDELVDCFESFIVSNVAGGVFYGSLVIMQIVVIFMIFSREQFKSSKPRGILLIICLIMFAFSSTYFAINLARTLTRLRSWKTTVRQDPHAMKSSLQKYHELDIAQDVIYPINFFFSDAVVVWRAWVLVLSKSRVILALLLFGSACSVTLTLVQDVLPTSLQDNTPYNAAVLTPLLLTNLFATCMIGHKFWSSRNFLKPYTLDDSHQPGPGSTKRPWTDVEKIFLIMLESGFLYLVVWVFSILANVGVFGDAAADLKDAFLPHLAAIYPPMVFLLVASQKSPINAVLHDLPNEDSELTEISMVTTQFSSPRSIQEADAEDKPTVAEV</sequence>
<evidence type="ECO:0000313" key="4">
    <source>
        <dbReference type="Proteomes" id="UP001498398"/>
    </source>
</evidence>
<evidence type="ECO:0000313" key="3">
    <source>
        <dbReference type="EMBL" id="KAK7464099.1"/>
    </source>
</evidence>
<keyword evidence="2" id="KW-0812">Transmembrane</keyword>
<keyword evidence="4" id="KW-1185">Reference proteome</keyword>
<feature type="transmembrane region" description="Helical" evidence="2">
    <location>
        <begin position="177"/>
        <end position="196"/>
    </location>
</feature>
<dbReference type="EMBL" id="JBANRG010000008">
    <property type="protein sequence ID" value="KAK7464099.1"/>
    <property type="molecule type" value="Genomic_DNA"/>
</dbReference>
<feature type="transmembrane region" description="Helical" evidence="2">
    <location>
        <begin position="20"/>
        <end position="46"/>
    </location>
</feature>
<feature type="transmembrane region" description="Helical" evidence="2">
    <location>
        <begin position="231"/>
        <end position="256"/>
    </location>
</feature>
<dbReference type="Proteomes" id="UP001498398">
    <property type="component" value="Unassembled WGS sequence"/>
</dbReference>
<proteinExistence type="predicted"/>
<keyword evidence="2" id="KW-0472">Membrane</keyword>
<evidence type="ECO:0000256" key="2">
    <source>
        <dbReference type="SAM" id="Phobius"/>
    </source>
</evidence>
<reference evidence="3 4" key="1">
    <citation type="submission" date="2024-01" db="EMBL/GenBank/DDBJ databases">
        <title>A draft genome for the cacao thread blight pathogen Marasmiellus scandens.</title>
        <authorList>
            <person name="Baruah I.K."/>
            <person name="Leung J."/>
            <person name="Bukari Y."/>
            <person name="Amoako-Attah I."/>
            <person name="Meinhardt L.W."/>
            <person name="Bailey B.A."/>
            <person name="Cohen S.P."/>
        </authorList>
    </citation>
    <scope>NUCLEOTIDE SEQUENCE [LARGE SCALE GENOMIC DNA]</scope>
    <source>
        <strain evidence="3 4">GH-19</strain>
    </source>
</reference>
<evidence type="ECO:0000256" key="1">
    <source>
        <dbReference type="SAM" id="MobiDB-lite"/>
    </source>
</evidence>
<feature type="transmembrane region" description="Helical" evidence="2">
    <location>
        <begin position="58"/>
        <end position="77"/>
    </location>
</feature>